<dbReference type="PIRSF" id="PIRSF000151">
    <property type="entry name" value="GPR"/>
    <property type="match status" value="1"/>
</dbReference>
<accession>A0A0E3V0G9</accession>
<comment type="function">
    <text evidence="7">Catalyzes the NADPH-dependent reduction of L-glutamate 5-phosphate into L-glutamate 5-semialdehyde and phosphate. The product spontaneously undergoes cyclization to form 1-pyrroline-5-carboxylate.</text>
</comment>
<dbReference type="InterPro" id="IPR016163">
    <property type="entry name" value="Ald_DH_C"/>
</dbReference>
<evidence type="ECO:0000256" key="6">
    <source>
        <dbReference type="ARBA" id="ARBA00049024"/>
    </source>
</evidence>
<protein>
    <recommendedName>
        <fullName evidence="7">Gamma-glutamyl phosphate reductase</fullName>
        <shortName evidence="7">GPR</shortName>
        <ecNumber evidence="7">1.2.1.41</ecNumber>
    </recommendedName>
    <alternativeName>
        <fullName evidence="7">Glutamate-5-semialdehyde dehydrogenase</fullName>
    </alternativeName>
    <alternativeName>
        <fullName evidence="7">Glutamyl-gamma-semialdehyde dehydrogenase</fullName>
        <shortName evidence="7">GSA dehydrogenase</shortName>
    </alternativeName>
</protein>
<dbReference type="InterPro" id="IPR016161">
    <property type="entry name" value="Ald_DH/histidinol_DH"/>
</dbReference>
<dbReference type="EC" id="1.2.1.41" evidence="7"/>
<evidence type="ECO:0000256" key="1">
    <source>
        <dbReference type="ARBA" id="ARBA00004985"/>
    </source>
</evidence>
<evidence type="ECO:0000313" key="9">
    <source>
        <dbReference type="EMBL" id="AKD24573.1"/>
    </source>
</evidence>
<sequence>MSNSTNTIQQMMQDIGQRARQASRAMARASSEQKNKALLHIAKLVRERSEEIVRVNALDVARAKTNGQDAAFIDRLTMTPKTIESMALGLEQIVYLEDPIGKITPLQKQASGIELGQMRVPLGVIGIIYESRPNVTIDAAALCLKSGNAVILRGGSEAIDSNTLLAQLIQEGLDAANLPMDAVQVVTTTDRAAVGEMITMTQYIDVIVPRGGKSLIARLIAEARVPMIKHLDGICHTYIDADADVAMAIKVCDNAKTQRYAPCNAMETLLVNKSIASQVLPALCKIYQDKGVELRVDDQTRSTLEAAGFKDLVNATEEDWQTEYLAPILSIKTVADIDEAMGHIEQYGSKHTDAIITKNQAQANRFLREVDSASVMVNASTRFADGFEYGLGAEIGISNDKLHARGPVGLDGLTSLKYIVMGHGEIRT</sequence>
<dbReference type="InterPro" id="IPR020593">
    <property type="entry name" value="G-glutamylP_reductase_CS"/>
</dbReference>
<dbReference type="InterPro" id="IPR015590">
    <property type="entry name" value="Aldehyde_DH_dom"/>
</dbReference>
<dbReference type="InterPro" id="IPR012134">
    <property type="entry name" value="Glu-5-SA_DH"/>
</dbReference>
<keyword evidence="10" id="KW-1185">Reference proteome</keyword>
<dbReference type="HOGENOM" id="CLU_030231_0_0_4"/>
<keyword evidence="4 7" id="KW-0521">NADP</keyword>
<dbReference type="GO" id="GO:0050661">
    <property type="term" value="F:NADP binding"/>
    <property type="evidence" value="ECO:0007669"/>
    <property type="project" value="InterPro"/>
</dbReference>
<dbReference type="RefSeq" id="WP_046329520.1">
    <property type="nucleotide sequence ID" value="NZ_CP007501.1"/>
</dbReference>
<dbReference type="AlphaFoldDB" id="A0A0E3V0G9"/>
<feature type="domain" description="Aldehyde dehydrogenase" evidence="8">
    <location>
        <begin position="315"/>
        <end position="384"/>
    </location>
</feature>
<dbReference type="InterPro" id="IPR000965">
    <property type="entry name" value="GPR_dom"/>
</dbReference>
<comment type="similarity">
    <text evidence="7">Belongs to the gamma-glutamyl phosphate reductase family.</text>
</comment>
<dbReference type="GO" id="GO:0055129">
    <property type="term" value="P:L-proline biosynthetic process"/>
    <property type="evidence" value="ECO:0007669"/>
    <property type="project" value="UniProtKB-UniRule"/>
</dbReference>
<dbReference type="PROSITE" id="PS01223">
    <property type="entry name" value="PROA"/>
    <property type="match status" value="1"/>
</dbReference>
<evidence type="ECO:0000256" key="3">
    <source>
        <dbReference type="ARBA" id="ARBA00022650"/>
    </source>
</evidence>
<dbReference type="NCBIfam" id="TIGR00407">
    <property type="entry name" value="proA"/>
    <property type="match status" value="1"/>
</dbReference>
<reference evidence="9 10" key="1">
    <citation type="submission" date="2014-03" db="EMBL/GenBank/DDBJ databases">
        <title>Genome of Polynucleobacter strain MWH-MoK4.</title>
        <authorList>
            <person name="Hahn M.W."/>
        </authorList>
    </citation>
    <scope>NUCLEOTIDE SEQUENCE [LARGE SCALE GENOMIC DNA]</scope>
    <source>
        <strain evidence="9 10">MWH-MoK4</strain>
    </source>
</reference>
<evidence type="ECO:0000256" key="5">
    <source>
        <dbReference type="ARBA" id="ARBA00023002"/>
    </source>
</evidence>
<dbReference type="FunFam" id="3.40.309.10:FF:000006">
    <property type="entry name" value="Gamma-glutamyl phosphate reductase"/>
    <property type="match status" value="1"/>
</dbReference>
<dbReference type="InterPro" id="IPR016162">
    <property type="entry name" value="Ald_DH_N"/>
</dbReference>
<feature type="domain" description="Aldehyde dehydrogenase" evidence="8">
    <location>
        <begin position="13"/>
        <end position="289"/>
    </location>
</feature>
<gene>
    <name evidence="7" type="primary">proA</name>
    <name evidence="9" type="ORF">CL55_00002400</name>
</gene>
<dbReference type="STRING" id="1835254.CL55_00002400"/>
<dbReference type="GO" id="GO:0004350">
    <property type="term" value="F:glutamate-5-semialdehyde dehydrogenase activity"/>
    <property type="evidence" value="ECO:0007669"/>
    <property type="project" value="UniProtKB-UniRule"/>
</dbReference>
<dbReference type="Gene3D" id="3.40.309.10">
    <property type="entry name" value="Aldehyde Dehydrogenase, Chain A, domain 2"/>
    <property type="match status" value="1"/>
</dbReference>
<evidence type="ECO:0000313" key="10">
    <source>
        <dbReference type="Proteomes" id="UP000061135"/>
    </source>
</evidence>
<dbReference type="CDD" id="cd07079">
    <property type="entry name" value="ALDH_F18-19_ProA-GPR"/>
    <property type="match status" value="1"/>
</dbReference>
<dbReference type="PANTHER" id="PTHR11063:SF8">
    <property type="entry name" value="DELTA-1-PYRROLINE-5-CARBOXYLATE SYNTHASE"/>
    <property type="match status" value="1"/>
</dbReference>
<evidence type="ECO:0000256" key="7">
    <source>
        <dbReference type="HAMAP-Rule" id="MF_00412"/>
    </source>
</evidence>
<dbReference type="Gene3D" id="3.40.605.10">
    <property type="entry name" value="Aldehyde Dehydrogenase, Chain A, domain 1"/>
    <property type="match status" value="1"/>
</dbReference>
<dbReference type="EMBL" id="CP007501">
    <property type="protein sequence ID" value="AKD24573.1"/>
    <property type="molecule type" value="Genomic_DNA"/>
</dbReference>
<dbReference type="NCBIfam" id="NF001221">
    <property type="entry name" value="PRK00197.1"/>
    <property type="match status" value="1"/>
</dbReference>
<dbReference type="PATRIC" id="fig|576611.7.peg.242"/>
<keyword evidence="2 7" id="KW-0028">Amino-acid biosynthesis</keyword>
<keyword evidence="7" id="KW-0963">Cytoplasm</keyword>
<dbReference type="GO" id="GO:0005737">
    <property type="term" value="C:cytoplasm"/>
    <property type="evidence" value="ECO:0007669"/>
    <property type="project" value="UniProtKB-SubCell"/>
</dbReference>
<dbReference type="PANTHER" id="PTHR11063">
    <property type="entry name" value="GLUTAMATE SEMIALDEHYDE DEHYDROGENASE"/>
    <property type="match status" value="1"/>
</dbReference>
<keyword evidence="5 7" id="KW-0560">Oxidoreductase</keyword>
<comment type="pathway">
    <text evidence="1 7">Amino-acid biosynthesis; L-proline biosynthesis; L-glutamate 5-semialdehyde from L-glutamate: step 2/2.</text>
</comment>
<comment type="subcellular location">
    <subcellularLocation>
        <location evidence="7">Cytoplasm</location>
    </subcellularLocation>
</comment>
<evidence type="ECO:0000259" key="8">
    <source>
        <dbReference type="Pfam" id="PF00171"/>
    </source>
</evidence>
<keyword evidence="3 7" id="KW-0641">Proline biosynthesis</keyword>
<comment type="catalytic activity">
    <reaction evidence="6 7">
        <text>L-glutamate 5-semialdehyde + phosphate + NADP(+) = L-glutamyl 5-phosphate + NADPH + H(+)</text>
        <dbReference type="Rhea" id="RHEA:19541"/>
        <dbReference type="ChEBI" id="CHEBI:15378"/>
        <dbReference type="ChEBI" id="CHEBI:43474"/>
        <dbReference type="ChEBI" id="CHEBI:57783"/>
        <dbReference type="ChEBI" id="CHEBI:58066"/>
        <dbReference type="ChEBI" id="CHEBI:58274"/>
        <dbReference type="ChEBI" id="CHEBI:58349"/>
        <dbReference type="EC" id="1.2.1.41"/>
    </reaction>
</comment>
<evidence type="ECO:0000256" key="2">
    <source>
        <dbReference type="ARBA" id="ARBA00022605"/>
    </source>
</evidence>
<dbReference type="HAMAP" id="MF_00412">
    <property type="entry name" value="ProA"/>
    <property type="match status" value="1"/>
</dbReference>
<organism evidence="9 10">
    <name type="scientific">Polynucleobacter duraquae</name>
    <dbReference type="NCBI Taxonomy" id="1835254"/>
    <lineage>
        <taxon>Bacteria</taxon>
        <taxon>Pseudomonadati</taxon>
        <taxon>Pseudomonadota</taxon>
        <taxon>Betaproteobacteria</taxon>
        <taxon>Burkholderiales</taxon>
        <taxon>Burkholderiaceae</taxon>
        <taxon>Polynucleobacter</taxon>
    </lineage>
</organism>
<dbReference type="SUPFAM" id="SSF53720">
    <property type="entry name" value="ALDH-like"/>
    <property type="match status" value="1"/>
</dbReference>
<dbReference type="Pfam" id="PF00171">
    <property type="entry name" value="Aldedh"/>
    <property type="match status" value="2"/>
</dbReference>
<proteinExistence type="inferred from homology"/>
<dbReference type="Proteomes" id="UP000061135">
    <property type="component" value="Chromosome"/>
</dbReference>
<dbReference type="KEGG" id="pdq:CL55_00002400"/>
<name>A0A0E3V0G9_9BURK</name>
<evidence type="ECO:0000256" key="4">
    <source>
        <dbReference type="ARBA" id="ARBA00022857"/>
    </source>
</evidence>
<dbReference type="UniPathway" id="UPA00098">
    <property type="reaction ID" value="UER00360"/>
</dbReference>